<evidence type="ECO:0000256" key="3">
    <source>
        <dbReference type="ARBA" id="ARBA00023274"/>
    </source>
</evidence>
<dbReference type="PIRSF" id="PIRSF002191">
    <property type="entry name" value="Ribosomal_L19"/>
    <property type="match status" value="1"/>
</dbReference>
<dbReference type="PROSITE" id="PS01015">
    <property type="entry name" value="RIBOSOMAL_L19"/>
    <property type="match status" value="1"/>
</dbReference>
<keyword evidence="2 4" id="KW-0689">Ribosomal protein</keyword>
<dbReference type="EMBL" id="MF101428">
    <property type="protein sequence ID" value="ARW63599.1"/>
    <property type="molecule type" value="Genomic_DNA"/>
</dbReference>
<dbReference type="Pfam" id="PF01245">
    <property type="entry name" value="Ribosomal_L19"/>
    <property type="match status" value="1"/>
</dbReference>
<dbReference type="InterPro" id="IPR018257">
    <property type="entry name" value="Ribosomal_bL19_CS"/>
</dbReference>
<dbReference type="GO" id="GO:1990904">
    <property type="term" value="C:ribonucleoprotein complex"/>
    <property type="evidence" value="ECO:0007669"/>
    <property type="project" value="UniProtKB-KW"/>
</dbReference>
<evidence type="ECO:0000256" key="1">
    <source>
        <dbReference type="ARBA" id="ARBA00005781"/>
    </source>
</evidence>
<dbReference type="PANTHER" id="PTHR15680:SF9">
    <property type="entry name" value="LARGE RIBOSOMAL SUBUNIT PROTEIN BL19M"/>
    <property type="match status" value="1"/>
</dbReference>
<keyword evidence="5" id="KW-0934">Plastid</keyword>
<accession>A0A1Z1MCD5</accession>
<comment type="similarity">
    <text evidence="1 4">Belongs to the bacterial ribosomal protein bL19 family.</text>
</comment>
<dbReference type="InterPro" id="IPR038657">
    <property type="entry name" value="Ribosomal_bL19_sf"/>
</dbReference>
<keyword evidence="3 4" id="KW-0687">Ribonucleoprotein</keyword>
<evidence type="ECO:0000256" key="2">
    <source>
        <dbReference type="ARBA" id="ARBA00022980"/>
    </source>
</evidence>
<name>A0A1Z1MCD5_POLUR</name>
<dbReference type="AlphaFoldDB" id="A0A1Z1MCD5"/>
<organism evidence="5">
    <name type="scientific">Polysiphonia urceolata</name>
    <name type="common">Red alga</name>
    <name type="synonym">Conferva urceolata</name>
    <dbReference type="NCBI Taxonomy" id="173545"/>
    <lineage>
        <taxon>Eukaryota</taxon>
        <taxon>Rhodophyta</taxon>
        <taxon>Florideophyceae</taxon>
        <taxon>Rhodymeniophycidae</taxon>
        <taxon>Ceramiales</taxon>
        <taxon>Rhodomelaceae</taxon>
        <taxon>Polysiphonioideae</taxon>
        <taxon>Polysiphonia</taxon>
    </lineage>
</organism>
<dbReference type="NCBIfam" id="TIGR01024">
    <property type="entry name" value="rplS_bact"/>
    <property type="match status" value="1"/>
</dbReference>
<dbReference type="InterPro" id="IPR008991">
    <property type="entry name" value="Translation_prot_SH3-like_sf"/>
</dbReference>
<dbReference type="GO" id="GO:0009507">
    <property type="term" value="C:chloroplast"/>
    <property type="evidence" value="ECO:0007669"/>
    <property type="project" value="UniProtKB-SubCell"/>
</dbReference>
<dbReference type="GO" id="GO:0006412">
    <property type="term" value="P:translation"/>
    <property type="evidence" value="ECO:0007669"/>
    <property type="project" value="UniProtKB-UniRule"/>
</dbReference>
<dbReference type="RefSeq" id="YP_009395037.1">
    <property type="nucleotide sequence ID" value="NC_035275.1"/>
</dbReference>
<geneLocation type="chloroplast" evidence="5"/>
<sequence>MIRKIKQSIDIIYEVEKDYLKNDLPLIEIGDTIKIRKMIQEGVKERIQISEGVVISKNNYNINQTITMRKTIQNIGVERVYLLHSPHIISIEILKKAKVRRSKLYYLRNRSGKATRLKQRLN</sequence>
<evidence type="ECO:0000313" key="5">
    <source>
        <dbReference type="EMBL" id="ARW63599.1"/>
    </source>
</evidence>
<dbReference type="PANTHER" id="PTHR15680">
    <property type="entry name" value="RIBOSOMAL PROTEIN L19"/>
    <property type="match status" value="1"/>
</dbReference>
<proteinExistence type="inferred from homology"/>
<dbReference type="HAMAP" id="MF_00402">
    <property type="entry name" value="Ribosomal_bL19"/>
    <property type="match status" value="1"/>
</dbReference>
<protein>
    <recommendedName>
        <fullName evidence="4">Large ribosomal subunit protein bL19c</fullName>
    </recommendedName>
</protein>
<reference evidence="5" key="1">
    <citation type="journal article" date="2017" name="J. Phycol.">
        <title>Analysis of chloroplast genomes and a supermatrix inform reclassification of the Rhodomelaceae (Rhodophyta).</title>
        <authorList>
            <person name="Diaz-Tapia P."/>
            <person name="Maggs C.A."/>
            <person name="West J.A."/>
            <person name="Verbruggen H."/>
        </authorList>
    </citation>
    <scope>NUCLEOTIDE SEQUENCE</scope>
    <source>
        <strain evidence="5">PD550</strain>
    </source>
</reference>
<dbReference type="GeneID" id="33356994"/>
<dbReference type="GO" id="GO:0005840">
    <property type="term" value="C:ribosome"/>
    <property type="evidence" value="ECO:0007669"/>
    <property type="project" value="UniProtKB-KW"/>
</dbReference>
<dbReference type="SUPFAM" id="SSF50104">
    <property type="entry name" value="Translation proteins SH3-like domain"/>
    <property type="match status" value="1"/>
</dbReference>
<dbReference type="Gene3D" id="2.30.30.790">
    <property type="match status" value="1"/>
</dbReference>
<dbReference type="PRINTS" id="PR00061">
    <property type="entry name" value="RIBOSOMALL19"/>
</dbReference>
<dbReference type="InterPro" id="IPR001857">
    <property type="entry name" value="Ribosomal_bL19"/>
</dbReference>
<gene>
    <name evidence="4 5" type="primary">rpl19</name>
</gene>
<comment type="subcellular location">
    <subcellularLocation>
        <location evidence="4">Plastid</location>
        <location evidence="4">Chloroplast</location>
    </subcellularLocation>
</comment>
<keyword evidence="5" id="KW-0150">Chloroplast</keyword>
<dbReference type="GO" id="GO:0003735">
    <property type="term" value="F:structural constituent of ribosome"/>
    <property type="evidence" value="ECO:0007669"/>
    <property type="project" value="InterPro"/>
</dbReference>
<evidence type="ECO:0000256" key="4">
    <source>
        <dbReference type="HAMAP-Rule" id="MF_00402"/>
    </source>
</evidence>